<dbReference type="Pfam" id="PF00072">
    <property type="entry name" value="Response_reg"/>
    <property type="match status" value="1"/>
</dbReference>
<keyword evidence="1" id="KW-0597">Phosphoprotein</keyword>
<keyword evidence="4" id="KW-1185">Reference proteome</keyword>
<dbReference type="GO" id="GO:0000160">
    <property type="term" value="P:phosphorelay signal transduction system"/>
    <property type="evidence" value="ECO:0007669"/>
    <property type="project" value="InterPro"/>
</dbReference>
<dbReference type="InterPro" id="IPR001789">
    <property type="entry name" value="Sig_transdc_resp-reg_receiver"/>
</dbReference>
<evidence type="ECO:0000256" key="1">
    <source>
        <dbReference type="PROSITE-ProRule" id="PRU00169"/>
    </source>
</evidence>
<sequence>MANSPRLLVCDDAPGFRLIIQTVFEDGGFRVVGTADAWDLAEALARDLQPDAILLDLWLPTFERDGVSRVRAAAPAAVLAVVSSLAAGEIGELTGGLSGIDLVLSKRDAPDVLLHSMLGTLRERSDPASRQ</sequence>
<proteinExistence type="predicted"/>
<evidence type="ECO:0000313" key="3">
    <source>
        <dbReference type="EMBL" id="UGS34651.1"/>
    </source>
</evidence>
<dbReference type="Gene3D" id="3.40.50.2300">
    <property type="match status" value="1"/>
</dbReference>
<dbReference type="SMART" id="SM00448">
    <property type="entry name" value="REC"/>
    <property type="match status" value="1"/>
</dbReference>
<organism evidence="3 4">
    <name type="scientific">Capillimicrobium parvum</name>
    <dbReference type="NCBI Taxonomy" id="2884022"/>
    <lineage>
        <taxon>Bacteria</taxon>
        <taxon>Bacillati</taxon>
        <taxon>Actinomycetota</taxon>
        <taxon>Thermoleophilia</taxon>
        <taxon>Solirubrobacterales</taxon>
        <taxon>Capillimicrobiaceae</taxon>
        <taxon>Capillimicrobium</taxon>
    </lineage>
</organism>
<evidence type="ECO:0000313" key="4">
    <source>
        <dbReference type="Proteomes" id="UP001162834"/>
    </source>
</evidence>
<reference evidence="3" key="1">
    <citation type="journal article" date="2022" name="Int. J. Syst. Evol. Microbiol.">
        <title>Pseudomonas aegrilactucae sp. nov. and Pseudomonas morbosilactucae sp. nov., pathogens causing bacterial rot of lettuce in Japan.</title>
        <authorList>
            <person name="Sawada H."/>
            <person name="Fujikawa T."/>
            <person name="Satou M."/>
        </authorList>
    </citation>
    <scope>NUCLEOTIDE SEQUENCE</scope>
    <source>
        <strain evidence="3">0166_1</strain>
    </source>
</reference>
<dbReference type="InterPro" id="IPR011006">
    <property type="entry name" value="CheY-like_superfamily"/>
</dbReference>
<feature type="domain" description="Response regulatory" evidence="2">
    <location>
        <begin position="6"/>
        <end position="121"/>
    </location>
</feature>
<name>A0A9E7BYU9_9ACTN</name>
<protein>
    <recommendedName>
        <fullName evidence="2">Response regulatory domain-containing protein</fullName>
    </recommendedName>
</protein>
<gene>
    <name evidence="3" type="ORF">DSM104329_01030</name>
</gene>
<dbReference type="Proteomes" id="UP001162834">
    <property type="component" value="Chromosome"/>
</dbReference>
<dbReference type="EMBL" id="CP087164">
    <property type="protein sequence ID" value="UGS34651.1"/>
    <property type="molecule type" value="Genomic_DNA"/>
</dbReference>
<evidence type="ECO:0000259" key="2">
    <source>
        <dbReference type="PROSITE" id="PS50110"/>
    </source>
</evidence>
<feature type="modified residue" description="4-aspartylphosphate" evidence="1">
    <location>
        <position position="56"/>
    </location>
</feature>
<dbReference type="SUPFAM" id="SSF52172">
    <property type="entry name" value="CheY-like"/>
    <property type="match status" value="1"/>
</dbReference>
<accession>A0A9E7BYU9</accession>
<dbReference type="PROSITE" id="PS50110">
    <property type="entry name" value="RESPONSE_REGULATORY"/>
    <property type="match status" value="1"/>
</dbReference>
<dbReference type="KEGG" id="sbae:DSM104329_01030"/>
<dbReference type="AlphaFoldDB" id="A0A9E7BYU9"/>